<keyword evidence="1 3" id="KW-0159">Chromosome partition</keyword>
<keyword evidence="7" id="KW-1185">Reference proteome</keyword>
<dbReference type="RefSeq" id="WP_060778058.1">
    <property type="nucleotide sequence ID" value="NZ_CAJHLF010000018.1"/>
</dbReference>
<dbReference type="HAMAP" id="MF_01805">
    <property type="entry name" value="ScpA"/>
    <property type="match status" value="1"/>
</dbReference>
<dbReference type="GO" id="GO:0005737">
    <property type="term" value="C:cytoplasm"/>
    <property type="evidence" value="ECO:0007669"/>
    <property type="project" value="UniProtKB-SubCell"/>
</dbReference>
<dbReference type="PANTHER" id="PTHR33969:SF2">
    <property type="entry name" value="SEGREGATION AND CONDENSATION PROTEIN A"/>
    <property type="match status" value="1"/>
</dbReference>
<dbReference type="EMBL" id="CP065662">
    <property type="protein sequence ID" value="QPS01082.1"/>
    <property type="molecule type" value="Genomic_DNA"/>
</dbReference>
<dbReference type="GeneID" id="35768036"/>
<comment type="function">
    <text evidence="3">Participates in chromosomal partition during cell division. May act via the formation of a condensin-like complex containing Smc and ScpB that pull DNA away from mid-cell into both cell halves.</text>
</comment>
<reference evidence="5 6" key="1">
    <citation type="submission" date="2020-12" db="EMBL/GenBank/DDBJ databases">
        <title>FDA dAtabase for Regulatory Grade micrObial Sequences (FDA-ARGOS): Supporting development and validation of Infectious Disease Dx tests.</title>
        <authorList>
            <person name="Sproer C."/>
            <person name="Gronow S."/>
            <person name="Severitt S."/>
            <person name="Schroder I."/>
            <person name="Tallon L."/>
            <person name="Sadzewicz L."/>
            <person name="Zhao X."/>
            <person name="Boylan J."/>
            <person name="Ott S."/>
            <person name="Bowen H."/>
            <person name="Vavikolanu K."/>
            <person name="Mehta A."/>
            <person name="Aluvathingal J."/>
            <person name="Nadendla S."/>
            <person name="Lowell S."/>
            <person name="Myers T."/>
            <person name="Yan Y."/>
            <person name="Sichtig H."/>
        </authorList>
    </citation>
    <scope>NUCLEOTIDE SEQUENCE [LARGE SCALE GENOMIC DNA]</scope>
    <source>
        <strain evidence="5 6">FDAARGOS_911</strain>
    </source>
</reference>
<keyword evidence="3" id="KW-0131">Cell cycle</keyword>
<dbReference type="InterPro" id="IPR023093">
    <property type="entry name" value="ScpA-like_C"/>
</dbReference>
<dbReference type="Proteomes" id="UP001069145">
    <property type="component" value="Unassembled WGS sequence"/>
</dbReference>
<dbReference type="Gene3D" id="6.10.250.2410">
    <property type="match status" value="1"/>
</dbReference>
<proteinExistence type="inferred from homology"/>
<dbReference type="GO" id="GO:0006260">
    <property type="term" value="P:DNA replication"/>
    <property type="evidence" value="ECO:0007669"/>
    <property type="project" value="UniProtKB-UniRule"/>
</dbReference>
<dbReference type="AlphaFoldDB" id="A0A109RFP8"/>
<dbReference type="InterPro" id="IPR003768">
    <property type="entry name" value="ScpA"/>
</dbReference>
<dbReference type="OrthoDB" id="9811016at2"/>
<dbReference type="PANTHER" id="PTHR33969">
    <property type="entry name" value="SEGREGATION AND CONDENSATION PROTEIN A"/>
    <property type="match status" value="1"/>
</dbReference>
<dbReference type="Gene3D" id="1.10.10.580">
    <property type="entry name" value="Structural maintenance of chromosome 1. Chain E"/>
    <property type="match status" value="1"/>
</dbReference>
<accession>A0A109RFP8</accession>
<sequence length="256" mass="29274">MNKTKQENTETSNDELHIDLAAFEGPLDLLLHLIKQMEVDIFDIPIVDITNQYLETIHRHQKRDLELASDYLIMAASLIEIKTKLLLPKKAMEKEEEDDPRADLVQQLLTYKQYKAVSAILEEKQADRSLSYSKEASDLSDLQAVVPLPENEVSSEDLLSAFKKMFLRLRQEQPLERTVKGETFTIDEAITSIEEALDQESDHLSFFSLLSSNQPNREKVVTYFLALLQLVKQGKLLIQQDQIAADISIQKKDDGD</sequence>
<organism evidence="5 6">
    <name type="scientific">Aerococcus urinae</name>
    <dbReference type="NCBI Taxonomy" id="1376"/>
    <lineage>
        <taxon>Bacteria</taxon>
        <taxon>Bacillati</taxon>
        <taxon>Bacillota</taxon>
        <taxon>Bacilli</taxon>
        <taxon>Lactobacillales</taxon>
        <taxon>Aerococcaceae</taxon>
        <taxon>Aerococcus</taxon>
    </lineage>
</organism>
<evidence type="ECO:0000256" key="1">
    <source>
        <dbReference type="ARBA" id="ARBA00022829"/>
    </source>
</evidence>
<comment type="similarity">
    <text evidence="3">Belongs to the ScpA family.</text>
</comment>
<dbReference type="Pfam" id="PF02616">
    <property type="entry name" value="SMC_ScpA"/>
    <property type="match status" value="1"/>
</dbReference>
<dbReference type="KEGG" id="aun:AWM73_03190"/>
<dbReference type="GO" id="GO:0051301">
    <property type="term" value="P:cell division"/>
    <property type="evidence" value="ECO:0007669"/>
    <property type="project" value="UniProtKB-KW"/>
</dbReference>
<evidence type="ECO:0000313" key="7">
    <source>
        <dbReference type="Proteomes" id="UP001069145"/>
    </source>
</evidence>
<evidence type="ECO:0000313" key="4">
    <source>
        <dbReference type="EMBL" id="MCY3054069.1"/>
    </source>
</evidence>
<dbReference type="GO" id="GO:0007059">
    <property type="term" value="P:chromosome segregation"/>
    <property type="evidence" value="ECO:0007669"/>
    <property type="project" value="UniProtKB-UniRule"/>
</dbReference>
<keyword evidence="3" id="KW-0132">Cell division</keyword>
<evidence type="ECO:0000313" key="5">
    <source>
        <dbReference type="EMBL" id="QPS01082.1"/>
    </source>
</evidence>
<protein>
    <recommendedName>
        <fullName evidence="2 3">Segregation and condensation protein A</fullName>
    </recommendedName>
</protein>
<keyword evidence="3" id="KW-0963">Cytoplasm</keyword>
<comment type="subcellular location">
    <subcellularLocation>
        <location evidence="3">Cytoplasm</location>
    </subcellularLocation>
    <text evidence="3">Associated with two foci at the outer edges of the nucleoid region in young cells, and at four foci within both cell halves in older cells.</text>
</comment>
<dbReference type="EMBL" id="JAOTML010000012">
    <property type="protein sequence ID" value="MCY3054069.1"/>
    <property type="molecule type" value="Genomic_DNA"/>
</dbReference>
<reference evidence="4" key="2">
    <citation type="submission" date="2022-09" db="EMBL/GenBank/DDBJ databases">
        <title>Aerococcus urinae taxonomy study.</title>
        <authorList>
            <person name="Christensen J."/>
            <person name="Senneby E."/>
        </authorList>
    </citation>
    <scope>NUCLEOTIDE SEQUENCE</scope>
    <source>
        <strain evidence="4">NLD-066-U95</strain>
    </source>
</reference>
<gene>
    <name evidence="3" type="primary">scpA</name>
    <name evidence="5" type="ORF">I6G68_06855</name>
    <name evidence="4" type="ORF">ODY43_08765</name>
</gene>
<dbReference type="Proteomes" id="UP000594771">
    <property type="component" value="Chromosome"/>
</dbReference>
<evidence type="ECO:0000256" key="2">
    <source>
        <dbReference type="ARBA" id="ARBA00044777"/>
    </source>
</evidence>
<comment type="subunit">
    <text evidence="3">Component of a cohesin-like complex composed of ScpA, ScpB and the Smc homodimer, in which ScpA and ScpB bind to the head domain of Smc. The presence of the three proteins is required for the association of the complex with DNA.</text>
</comment>
<evidence type="ECO:0000256" key="3">
    <source>
        <dbReference type="HAMAP-Rule" id="MF_01805"/>
    </source>
</evidence>
<evidence type="ECO:0000313" key="6">
    <source>
        <dbReference type="Proteomes" id="UP000594771"/>
    </source>
</evidence>
<name>A0A109RFP8_9LACT</name>